<dbReference type="PRINTS" id="PR00237">
    <property type="entry name" value="GPCRRHODOPSN"/>
</dbReference>
<feature type="transmembrane region" description="Helical" evidence="6">
    <location>
        <begin position="150"/>
        <end position="174"/>
    </location>
</feature>
<dbReference type="PANTHER" id="PTHR47023">
    <property type="entry name" value="SEX PEPTIDE RECEPTOR"/>
    <property type="match status" value="1"/>
</dbReference>
<dbReference type="PANTHER" id="PTHR47023:SF1">
    <property type="entry name" value="SEX PEPTIDE RECEPTOR"/>
    <property type="match status" value="1"/>
</dbReference>
<evidence type="ECO:0000256" key="1">
    <source>
        <dbReference type="ARBA" id="ARBA00004370"/>
    </source>
</evidence>
<feature type="transmembrane region" description="Helical" evidence="6">
    <location>
        <begin position="110"/>
        <end position="130"/>
    </location>
</feature>
<evidence type="ECO:0000313" key="8">
    <source>
        <dbReference type="Proteomes" id="UP000050792"/>
    </source>
</evidence>
<dbReference type="Gene3D" id="1.20.1070.10">
    <property type="entry name" value="Rhodopsin 7-helix transmembrane proteins"/>
    <property type="match status" value="1"/>
</dbReference>
<name>A0AA85EUM6_9TREM</name>
<dbReference type="InterPro" id="IPR017452">
    <property type="entry name" value="GPCR_Rhodpsn_7TM"/>
</dbReference>
<evidence type="ECO:0000259" key="7">
    <source>
        <dbReference type="PROSITE" id="PS50262"/>
    </source>
</evidence>
<dbReference type="InterPro" id="IPR053071">
    <property type="entry name" value="GPCR1-related_rcpt"/>
</dbReference>
<evidence type="ECO:0000256" key="4">
    <source>
        <dbReference type="ARBA" id="ARBA00023136"/>
    </source>
</evidence>
<keyword evidence="2 6" id="KW-0812">Transmembrane</keyword>
<reference evidence="9" key="2">
    <citation type="submission" date="2023-11" db="UniProtKB">
        <authorList>
            <consortium name="WormBaseParasite"/>
        </authorList>
    </citation>
    <scope>IDENTIFICATION</scope>
</reference>
<dbReference type="PROSITE" id="PS50262">
    <property type="entry name" value="G_PROTEIN_RECEP_F1_2"/>
    <property type="match status" value="1"/>
</dbReference>
<keyword evidence="3 6" id="KW-1133">Transmembrane helix</keyword>
<dbReference type="GO" id="GO:0016020">
    <property type="term" value="C:membrane"/>
    <property type="evidence" value="ECO:0007669"/>
    <property type="project" value="UniProtKB-SubCell"/>
</dbReference>
<protein>
    <recommendedName>
        <fullName evidence="7">G-protein coupled receptors family 1 profile domain-containing protein</fullName>
    </recommendedName>
</protein>
<accession>A0AA85EUM6</accession>
<feature type="transmembrane region" description="Helical" evidence="6">
    <location>
        <begin position="78"/>
        <end position="98"/>
    </location>
</feature>
<dbReference type="Pfam" id="PF10324">
    <property type="entry name" value="7TM_GPCR_Srw"/>
    <property type="match status" value="3"/>
</dbReference>
<evidence type="ECO:0000256" key="2">
    <source>
        <dbReference type="ARBA" id="ARBA00022692"/>
    </source>
</evidence>
<keyword evidence="8" id="KW-1185">Reference proteome</keyword>
<evidence type="ECO:0000256" key="5">
    <source>
        <dbReference type="SAM" id="MobiDB-lite"/>
    </source>
</evidence>
<sequence length="551" mass="63145">MTQDLINAANTAIYLNTQINSIHYSSISNITAINNFRLNSLPLFEQYINFHGTSLMSYCSPVTSFQSNFYLRNILQTYVQPFVIFFTIITNCLISIILTYPTMRNSTNIILLGIAICDLLTVLLPLPIYLCFLTSDIFTKNLTIFKGYSVTYLTTILPTVCHTSSIWLTVLLALQRFIYIQYPLKANYIFICQWKSVQLLIILTILAGLLLQLPHMIVMHFINALEYCFLSSSSESSTPTSSPSSSSSSSSSPSSPTTSSSSIPINSSLSISEYFIDSQYISYIFNTTENINYYNYIRFQKINLMKCTPMNQTTFFTLLLIRVLIVNLIPCIMLTILTGLLIIALKRFIKNRQKLLKINNNNNNSLSFYKNNKNSLINNKKINKIEKFNQSNEKNQLNLLNNENQLITNQSINKIHIKFHSISLPTSSSSNTNNTTINNNKLLRNHLTDTDSTSKMMLVILGIFLLTEIPTTICLCIYAFITLFDIYPSSAFYQIVEICNFLVILSYPANFFVYLAMSRQFKNTFWEIFNQLRRKNNNRSINEQSNSKLQR</sequence>
<feature type="transmembrane region" description="Helical" evidence="6">
    <location>
        <begin position="319"/>
        <end position="345"/>
    </location>
</feature>
<feature type="transmembrane region" description="Helical" evidence="6">
    <location>
        <begin position="493"/>
        <end position="516"/>
    </location>
</feature>
<comment type="subcellular location">
    <subcellularLocation>
        <location evidence="1">Membrane</location>
    </subcellularLocation>
</comment>
<feature type="domain" description="G-protein coupled receptors family 1 profile" evidence="7">
    <location>
        <begin position="90"/>
        <end position="514"/>
    </location>
</feature>
<feature type="transmembrane region" description="Helical" evidence="6">
    <location>
        <begin position="186"/>
        <end position="211"/>
    </location>
</feature>
<reference evidence="8" key="1">
    <citation type="submission" date="2022-06" db="EMBL/GenBank/DDBJ databases">
        <authorList>
            <person name="Berger JAMES D."/>
            <person name="Berger JAMES D."/>
        </authorList>
    </citation>
    <scope>NUCLEOTIDE SEQUENCE [LARGE SCALE GENOMIC DNA]</scope>
</reference>
<proteinExistence type="predicted"/>
<dbReference type="Proteomes" id="UP000050792">
    <property type="component" value="Unassembled WGS sequence"/>
</dbReference>
<dbReference type="GO" id="GO:0008528">
    <property type="term" value="F:G protein-coupled peptide receptor activity"/>
    <property type="evidence" value="ECO:0007669"/>
    <property type="project" value="InterPro"/>
</dbReference>
<dbReference type="AlphaFoldDB" id="A0AA85EUM6"/>
<organism evidence="8 9">
    <name type="scientific">Schistosoma rodhaini</name>
    <dbReference type="NCBI Taxonomy" id="6188"/>
    <lineage>
        <taxon>Eukaryota</taxon>
        <taxon>Metazoa</taxon>
        <taxon>Spiralia</taxon>
        <taxon>Lophotrochozoa</taxon>
        <taxon>Platyhelminthes</taxon>
        <taxon>Trematoda</taxon>
        <taxon>Digenea</taxon>
        <taxon>Strigeidida</taxon>
        <taxon>Schistosomatoidea</taxon>
        <taxon>Schistosomatidae</taxon>
        <taxon>Schistosoma</taxon>
    </lineage>
</organism>
<evidence type="ECO:0000313" key="9">
    <source>
        <dbReference type="WBParaSite" id="SRDH1_25700.3"/>
    </source>
</evidence>
<dbReference type="SUPFAM" id="SSF81321">
    <property type="entry name" value="Family A G protein-coupled receptor-like"/>
    <property type="match status" value="1"/>
</dbReference>
<dbReference type="InterPro" id="IPR019427">
    <property type="entry name" value="7TM_GPCR_serpentine_rcpt_Srw"/>
</dbReference>
<feature type="transmembrane region" description="Helical" evidence="6">
    <location>
        <begin position="458"/>
        <end position="481"/>
    </location>
</feature>
<evidence type="ECO:0000256" key="6">
    <source>
        <dbReference type="SAM" id="Phobius"/>
    </source>
</evidence>
<feature type="region of interest" description="Disordered" evidence="5">
    <location>
        <begin position="240"/>
        <end position="263"/>
    </location>
</feature>
<dbReference type="InterPro" id="IPR000276">
    <property type="entry name" value="GPCR_Rhodpsn"/>
</dbReference>
<keyword evidence="4 6" id="KW-0472">Membrane</keyword>
<evidence type="ECO:0000256" key="3">
    <source>
        <dbReference type="ARBA" id="ARBA00022989"/>
    </source>
</evidence>
<dbReference type="WBParaSite" id="SRDH1_25700.3">
    <property type="protein sequence ID" value="SRDH1_25700.3"/>
    <property type="gene ID" value="SRDH1_25700"/>
</dbReference>